<feature type="transmembrane region" description="Helical" evidence="6">
    <location>
        <begin position="12"/>
        <end position="30"/>
    </location>
</feature>
<dbReference type="AlphaFoldDB" id="A0A0E2ARA5"/>
<feature type="transmembrane region" description="Helical" evidence="6">
    <location>
        <begin position="343"/>
        <end position="367"/>
    </location>
</feature>
<evidence type="ECO:0000256" key="4">
    <source>
        <dbReference type="ARBA" id="ARBA00022989"/>
    </source>
</evidence>
<dbReference type="GO" id="GO:0005886">
    <property type="term" value="C:plasma membrane"/>
    <property type="evidence" value="ECO:0007669"/>
    <property type="project" value="UniProtKB-SubCell"/>
</dbReference>
<evidence type="ECO:0000313" key="8">
    <source>
        <dbReference type="Proteomes" id="UP000003879"/>
    </source>
</evidence>
<evidence type="ECO:0000256" key="2">
    <source>
        <dbReference type="ARBA" id="ARBA00022475"/>
    </source>
</evidence>
<gene>
    <name evidence="7" type="ORF">HMPREF1056_01817</name>
</gene>
<feature type="transmembrane region" description="Helical" evidence="6">
    <location>
        <begin position="160"/>
        <end position="177"/>
    </location>
</feature>
<proteinExistence type="predicted"/>
<accession>A0A0E2ARA5</accession>
<dbReference type="Proteomes" id="UP000003879">
    <property type="component" value="Unassembled WGS sequence"/>
</dbReference>
<feature type="transmembrane region" description="Helical" evidence="6">
    <location>
        <begin position="397"/>
        <end position="421"/>
    </location>
</feature>
<feature type="transmembrane region" description="Helical" evidence="6">
    <location>
        <begin position="226"/>
        <end position="244"/>
    </location>
</feature>
<comment type="caution">
    <text evidence="7">The sequence shown here is derived from an EMBL/GenBank/DDBJ whole genome shotgun (WGS) entry which is preliminary data.</text>
</comment>
<keyword evidence="5 6" id="KW-0472">Membrane</keyword>
<feature type="transmembrane region" description="Helical" evidence="6">
    <location>
        <begin position="126"/>
        <end position="148"/>
    </location>
</feature>
<organism evidence="7 8">
    <name type="scientific">Bacteroides fragilis CL07T12C05</name>
    <dbReference type="NCBI Taxonomy" id="997883"/>
    <lineage>
        <taxon>Bacteria</taxon>
        <taxon>Pseudomonadati</taxon>
        <taxon>Bacteroidota</taxon>
        <taxon>Bacteroidia</taxon>
        <taxon>Bacteroidales</taxon>
        <taxon>Bacteroidaceae</taxon>
        <taxon>Bacteroides</taxon>
    </lineage>
</organism>
<dbReference type="EMBL" id="AGXN01000010">
    <property type="protein sequence ID" value="EIY97104.1"/>
    <property type="molecule type" value="Genomic_DNA"/>
</dbReference>
<feature type="transmembrane region" description="Helical" evidence="6">
    <location>
        <begin position="86"/>
        <end position="106"/>
    </location>
</feature>
<dbReference type="Pfam" id="PF01943">
    <property type="entry name" value="Polysacc_synt"/>
    <property type="match status" value="1"/>
</dbReference>
<keyword evidence="2" id="KW-1003">Cell membrane</keyword>
<dbReference type="HOGENOM" id="CLU_040010_0_0_10"/>
<feature type="transmembrane region" description="Helical" evidence="6">
    <location>
        <begin position="466"/>
        <end position="484"/>
    </location>
</feature>
<feature type="transmembrane region" description="Helical" evidence="6">
    <location>
        <begin position="272"/>
        <end position="292"/>
    </location>
</feature>
<dbReference type="PATRIC" id="fig|997883.3.peg.1907"/>
<dbReference type="RefSeq" id="WP_005794843.1">
    <property type="nucleotide sequence ID" value="NZ_JH724215.1"/>
</dbReference>
<feature type="transmembrane region" description="Helical" evidence="6">
    <location>
        <begin position="183"/>
        <end position="205"/>
    </location>
</feature>
<keyword evidence="3 6" id="KW-0812">Transmembrane</keyword>
<reference evidence="7 8" key="1">
    <citation type="submission" date="2012-02" db="EMBL/GenBank/DDBJ databases">
        <title>The Genome Sequence of Bacteroides fragilis CL07T12C05.</title>
        <authorList>
            <consortium name="The Broad Institute Genome Sequencing Platform"/>
            <person name="Earl A."/>
            <person name="Ward D."/>
            <person name="Feldgarden M."/>
            <person name="Gevers D."/>
            <person name="Zitomersky N.L."/>
            <person name="Coyne M.J."/>
            <person name="Comstock L.E."/>
            <person name="Young S.K."/>
            <person name="Zeng Q."/>
            <person name="Gargeya S."/>
            <person name="Fitzgerald M."/>
            <person name="Haas B."/>
            <person name="Abouelleil A."/>
            <person name="Alvarado L."/>
            <person name="Arachchi H.M."/>
            <person name="Berlin A."/>
            <person name="Chapman S.B."/>
            <person name="Gearin G."/>
            <person name="Goldberg J."/>
            <person name="Griggs A."/>
            <person name="Gujja S."/>
            <person name="Hansen M."/>
            <person name="Heiman D."/>
            <person name="Howarth C."/>
            <person name="Larimer J."/>
            <person name="Lui A."/>
            <person name="MacDonald P.J.P."/>
            <person name="McCowen C."/>
            <person name="Montmayeur A."/>
            <person name="Murphy C."/>
            <person name="Neiman D."/>
            <person name="Pearson M."/>
            <person name="Priest M."/>
            <person name="Roberts A."/>
            <person name="Saif S."/>
            <person name="Shea T."/>
            <person name="Sisk P."/>
            <person name="Stolte C."/>
            <person name="Sykes S."/>
            <person name="Wortman J."/>
            <person name="Nusbaum C."/>
            <person name="Birren B."/>
        </authorList>
    </citation>
    <scope>NUCLEOTIDE SEQUENCE [LARGE SCALE GENOMIC DNA]</scope>
    <source>
        <strain evidence="7 8">CL07T12C05</strain>
    </source>
</reference>
<feature type="transmembrane region" description="Helical" evidence="6">
    <location>
        <begin position="313"/>
        <end position="331"/>
    </location>
</feature>
<feature type="transmembrane region" description="Helical" evidence="6">
    <location>
        <begin position="42"/>
        <end position="65"/>
    </location>
</feature>
<feature type="transmembrane region" description="Helical" evidence="6">
    <location>
        <begin position="442"/>
        <end position="460"/>
    </location>
</feature>
<sequence>MSVNQLKTGAFLSYVSIALNMVIGLLYTPYMLHMLGQSEFGLYSLAASLIAYLTVLDLGFGNAIVRYTAKFQAEGKNDELEQMFGMFFLLYIGIGIIALIAGLFLFDNVENIFSAKMSLEEVRKMRIMLGLMTFNLAFTFPMSIWGSIMTAYERFVFQRIVSIVRSVLNPIIMVALLTIGYKAIAMVIVTTLFNVITLCINWWYCKHRLYIKIRFARFKWKFLREVSIYSFWIFLNAIMDRIYWNTGQFILGVYRGTEAVAIYSVAIQLKDIFYMFSTAITGVFLPKIVTMISQGASEQEVSNLFIRTGRIQYIIMSFILTGFILLGRPFVNLWAGTDYDQAYIIALLLFIPTLVPLIQNLGITILMARNQLKFRSLLILIVSIASLGLAIPFAQQFGTIGCAIATSLAVIIGHGIILNIYYNGKIHLDILLFWKEIIKMSIIPFLIVIVGGIILQFVTVNSIGSLLVAGIILTIIYIPFYYCFSMNQSERDLFSKPMLLLVKKIW</sequence>
<evidence type="ECO:0000256" key="6">
    <source>
        <dbReference type="SAM" id="Phobius"/>
    </source>
</evidence>
<dbReference type="PANTHER" id="PTHR30250">
    <property type="entry name" value="PST FAMILY PREDICTED COLANIC ACID TRANSPORTER"/>
    <property type="match status" value="1"/>
</dbReference>
<evidence type="ECO:0008006" key="9">
    <source>
        <dbReference type="Google" id="ProtNLM"/>
    </source>
</evidence>
<comment type="subcellular location">
    <subcellularLocation>
        <location evidence="1">Cell membrane</location>
        <topology evidence="1">Multi-pass membrane protein</topology>
    </subcellularLocation>
</comment>
<name>A0A0E2ARA5_BACFG</name>
<feature type="transmembrane region" description="Helical" evidence="6">
    <location>
        <begin position="374"/>
        <end position="391"/>
    </location>
</feature>
<dbReference type="InterPro" id="IPR050833">
    <property type="entry name" value="Poly_Biosynth_Transport"/>
</dbReference>
<keyword evidence="4 6" id="KW-1133">Transmembrane helix</keyword>
<evidence type="ECO:0000313" key="7">
    <source>
        <dbReference type="EMBL" id="EIY97104.1"/>
    </source>
</evidence>
<evidence type="ECO:0000256" key="5">
    <source>
        <dbReference type="ARBA" id="ARBA00023136"/>
    </source>
</evidence>
<dbReference type="PANTHER" id="PTHR30250:SF26">
    <property type="entry name" value="PSMA PROTEIN"/>
    <property type="match status" value="1"/>
</dbReference>
<evidence type="ECO:0000256" key="3">
    <source>
        <dbReference type="ARBA" id="ARBA00022692"/>
    </source>
</evidence>
<protein>
    <recommendedName>
        <fullName evidence="9">Polysaccharide biosynthesis protein C-terminal domain-containing protein</fullName>
    </recommendedName>
</protein>
<dbReference type="InterPro" id="IPR002797">
    <property type="entry name" value="Polysacc_synth"/>
</dbReference>
<evidence type="ECO:0000256" key="1">
    <source>
        <dbReference type="ARBA" id="ARBA00004651"/>
    </source>
</evidence>